<evidence type="ECO:0000259" key="4">
    <source>
        <dbReference type="Pfam" id="PF25973"/>
    </source>
</evidence>
<reference evidence="5 6" key="2">
    <citation type="submission" date="2020-06" db="EMBL/GenBank/DDBJ databases">
        <title>Ramlibacter rhizophilus sp. nov., isolated from rhizosphere soil of national flower Mugunghwa from South Korea.</title>
        <authorList>
            <person name="Zheng-Fei Y."/>
            <person name="Huan T."/>
        </authorList>
    </citation>
    <scope>NUCLEOTIDE SEQUENCE [LARGE SCALE GENOMIC DNA]</scope>
    <source>
        <strain evidence="5 6">B156</strain>
    </source>
</reference>
<name>A0A849K5R5_9BURK</name>
<dbReference type="InterPro" id="IPR003018">
    <property type="entry name" value="GAF"/>
</dbReference>
<dbReference type="PANTHER" id="PTHR32347:SF23">
    <property type="entry name" value="BLL5650 PROTEIN"/>
    <property type="match status" value="1"/>
</dbReference>
<dbReference type="InterPro" id="IPR029016">
    <property type="entry name" value="GAF-like_dom_sf"/>
</dbReference>
<feature type="domain" description="CzcB-like barrel-sandwich hybrid" evidence="4">
    <location>
        <begin position="390"/>
        <end position="508"/>
    </location>
</feature>
<dbReference type="InterPro" id="IPR050465">
    <property type="entry name" value="UPF0194_transport"/>
</dbReference>
<reference evidence="5 6" key="1">
    <citation type="submission" date="2020-05" db="EMBL/GenBank/DDBJ databases">
        <authorList>
            <person name="Khan S.A."/>
            <person name="Jeon C.O."/>
            <person name="Chun B.H."/>
        </authorList>
    </citation>
    <scope>NUCLEOTIDE SEQUENCE [LARGE SCALE GENOMIC DNA]</scope>
    <source>
        <strain evidence="5 6">B156</strain>
    </source>
</reference>
<feature type="domain" description="GAF" evidence="3">
    <location>
        <begin position="190"/>
        <end position="312"/>
    </location>
</feature>
<dbReference type="Pfam" id="PF01590">
    <property type="entry name" value="GAF"/>
    <property type="match status" value="1"/>
</dbReference>
<accession>A0A849K5R5</accession>
<evidence type="ECO:0000256" key="1">
    <source>
        <dbReference type="ARBA" id="ARBA00004196"/>
    </source>
</evidence>
<dbReference type="AlphaFoldDB" id="A0A849K5R5"/>
<dbReference type="SUPFAM" id="SSF111369">
    <property type="entry name" value="HlyD-like secretion proteins"/>
    <property type="match status" value="1"/>
</dbReference>
<keyword evidence="2" id="KW-0175">Coiled coil</keyword>
<dbReference type="Gene3D" id="3.30.450.40">
    <property type="match status" value="1"/>
</dbReference>
<dbReference type="InterPro" id="IPR058647">
    <property type="entry name" value="BSH_CzcB-like"/>
</dbReference>
<comment type="caution">
    <text evidence="5">The sequence shown here is derived from an EMBL/GenBank/DDBJ whole genome shotgun (WGS) entry which is preliminary data.</text>
</comment>
<dbReference type="Proteomes" id="UP000552954">
    <property type="component" value="Unassembled WGS sequence"/>
</dbReference>
<evidence type="ECO:0000256" key="2">
    <source>
        <dbReference type="ARBA" id="ARBA00023054"/>
    </source>
</evidence>
<dbReference type="GO" id="GO:0030313">
    <property type="term" value="C:cell envelope"/>
    <property type="evidence" value="ECO:0007669"/>
    <property type="project" value="UniProtKB-SubCell"/>
</dbReference>
<proteinExistence type="predicted"/>
<dbReference type="Pfam" id="PF25973">
    <property type="entry name" value="BSH_CzcB"/>
    <property type="match status" value="1"/>
</dbReference>
<evidence type="ECO:0000259" key="3">
    <source>
        <dbReference type="Pfam" id="PF01590"/>
    </source>
</evidence>
<comment type="subcellular location">
    <subcellularLocation>
        <location evidence="1">Cell envelope</location>
    </subcellularLocation>
</comment>
<gene>
    <name evidence="5" type="ORF">HK415_12240</name>
</gene>
<dbReference type="SUPFAM" id="SSF55781">
    <property type="entry name" value="GAF domain-like"/>
    <property type="match status" value="1"/>
</dbReference>
<evidence type="ECO:0000313" key="6">
    <source>
        <dbReference type="Proteomes" id="UP000552954"/>
    </source>
</evidence>
<dbReference type="PANTHER" id="PTHR32347">
    <property type="entry name" value="EFFLUX SYSTEM COMPONENT YKNX-RELATED"/>
    <property type="match status" value="1"/>
</dbReference>
<dbReference type="EMBL" id="JABFCS010000001">
    <property type="protein sequence ID" value="NNU43762.1"/>
    <property type="molecule type" value="Genomic_DNA"/>
</dbReference>
<sequence length="616" mass="66642">MTSAPPSPTHGRSVFPGSEFTTPDPWDALASAADGEQLCRAWLEVLATSLLQARAGIVLLAQDDGSFAPVAGVPATRDLSYLSEIATDALRTREGVVRHDELGHVRLAYPLQLQQVLAGVVVLDLGAAEPAALERALQLTHWGAGWLVDLLRQRGAAQASAGLRQGRFLLDTVLALQNERTEREGALALVNRLAREFGCRQVLLGVARRKTLRLVAVSGSAVFDHRAGAMHSALEAMHEAYDQRQRIDWPPPAEAPALRIHATHARYAAQQGVAALCSVPLVAAQRVLGVLMLERDHAFTPADREFVDTLALGVAPLLDLQHDAGLGAWHRAGRTARRWIGVATDSSHPALKLGAASLALVLLLLGTVPAPMRVPARAQVEGSMQRSAVVPFEGFLRAAPARAGDTVKAGQVLAVLEDKDLKLERVRWQSELEVAQRKELEAMAKGNRVDQRLAAAQANQARAQLDLVLGKLERVEVTAPFDATVVAGDLSQQLGSPLEQGKVLFELAPLDSWRVILKVDERDIGHVRTGATGELVLASLPGRSWPFTVRKLTPVSVAEEGHTYFRVEAELADKAPKLSPNMEGVGKIDAGRASLLWIWSRPLVDWARLAWWKLVP</sequence>
<organism evidence="5 6">
    <name type="scientific">Ramlibacter montanisoli</name>
    <dbReference type="NCBI Taxonomy" id="2732512"/>
    <lineage>
        <taxon>Bacteria</taxon>
        <taxon>Pseudomonadati</taxon>
        <taxon>Pseudomonadota</taxon>
        <taxon>Betaproteobacteria</taxon>
        <taxon>Burkholderiales</taxon>
        <taxon>Comamonadaceae</taxon>
        <taxon>Ramlibacter</taxon>
    </lineage>
</organism>
<keyword evidence="6" id="KW-1185">Reference proteome</keyword>
<evidence type="ECO:0000313" key="5">
    <source>
        <dbReference type="EMBL" id="NNU43762.1"/>
    </source>
</evidence>
<dbReference type="Gene3D" id="2.40.30.170">
    <property type="match status" value="1"/>
</dbReference>
<dbReference type="RefSeq" id="WP_171559582.1">
    <property type="nucleotide sequence ID" value="NZ_JABFCS010000001.1"/>
</dbReference>
<protein>
    <submittedName>
        <fullName evidence="5">HlyD family efflux transporter periplasmic adaptor subunit</fullName>
    </submittedName>
</protein>